<accession>Q2H3L7</accession>
<dbReference type="HOGENOM" id="CLU_2145580_0_0_1"/>
<reference evidence="2" key="1">
    <citation type="journal article" date="2015" name="Genome Announc.">
        <title>Draft genome sequence of the cellulolytic fungus Chaetomium globosum.</title>
        <authorList>
            <person name="Cuomo C.A."/>
            <person name="Untereiner W.A."/>
            <person name="Ma L.-J."/>
            <person name="Grabherr M."/>
            <person name="Birren B.W."/>
        </authorList>
    </citation>
    <scope>NUCLEOTIDE SEQUENCE [LARGE SCALE GENOMIC DNA]</scope>
    <source>
        <strain evidence="2">ATCC 6205 / CBS 148.51 / DSM 1962 / NBRC 6347 / NRRL 1970</strain>
    </source>
</reference>
<protein>
    <submittedName>
        <fullName evidence="1">Uncharacterized protein</fullName>
    </submittedName>
</protein>
<dbReference type="InParanoid" id="Q2H3L7"/>
<dbReference type="GeneID" id="4390655"/>
<dbReference type="EMBL" id="CH408031">
    <property type="protein sequence ID" value="EAQ90129.1"/>
    <property type="molecule type" value="Genomic_DNA"/>
</dbReference>
<dbReference type="OrthoDB" id="5422293at2759"/>
<organism evidence="1 2">
    <name type="scientific">Chaetomium globosum (strain ATCC 6205 / CBS 148.51 / DSM 1962 / NBRC 6347 / NRRL 1970)</name>
    <name type="common">Soil fungus</name>
    <dbReference type="NCBI Taxonomy" id="306901"/>
    <lineage>
        <taxon>Eukaryota</taxon>
        <taxon>Fungi</taxon>
        <taxon>Dikarya</taxon>
        <taxon>Ascomycota</taxon>
        <taxon>Pezizomycotina</taxon>
        <taxon>Sordariomycetes</taxon>
        <taxon>Sordariomycetidae</taxon>
        <taxon>Sordariales</taxon>
        <taxon>Chaetomiaceae</taxon>
        <taxon>Chaetomium</taxon>
    </lineage>
</organism>
<dbReference type="RefSeq" id="XP_001222843.1">
    <property type="nucleotide sequence ID" value="XM_001222842.1"/>
</dbReference>
<gene>
    <name evidence="1" type="ORF">CHGG_06748</name>
</gene>
<dbReference type="AlphaFoldDB" id="Q2H3L7"/>
<keyword evidence="2" id="KW-1185">Reference proteome</keyword>
<dbReference type="VEuPathDB" id="FungiDB:CHGG_06748"/>
<sequence>MPLPHPVQHDILAAVRGVDVPRHVQPRAEAGDLAEEIGTAGAVDGAAVEVLFGGAQFDKIAARKFGGPRGEYKDNPLYALCRFYEFVALDRNPKNWKTSYSSGPDCQFLAYN</sequence>
<evidence type="ECO:0000313" key="2">
    <source>
        <dbReference type="Proteomes" id="UP000001056"/>
    </source>
</evidence>
<proteinExistence type="predicted"/>
<dbReference type="Proteomes" id="UP000001056">
    <property type="component" value="Unassembled WGS sequence"/>
</dbReference>
<name>Q2H3L7_CHAGB</name>
<evidence type="ECO:0000313" key="1">
    <source>
        <dbReference type="EMBL" id="EAQ90129.1"/>
    </source>
</evidence>